<feature type="transmembrane region" description="Helical" evidence="13">
    <location>
        <begin position="229"/>
        <end position="253"/>
    </location>
</feature>
<keyword evidence="4 12" id="KW-0716">Sensory transduction</keyword>
<evidence type="ECO:0000256" key="10">
    <source>
        <dbReference type="ARBA" id="ARBA00023224"/>
    </source>
</evidence>
<gene>
    <name evidence="14" type="primary">LOC115581719</name>
</gene>
<dbReference type="Ensembl" id="ENSSAUT00010049208.1">
    <property type="protein sequence ID" value="ENSSAUP00010046810.1"/>
    <property type="gene ID" value="ENSSAUG00010019503.1"/>
</dbReference>
<comment type="similarity">
    <text evidence="2 11">Belongs to the G-protein coupled receptor T2R family.</text>
</comment>
<dbReference type="Pfam" id="PF05296">
    <property type="entry name" value="TAS2R"/>
    <property type="match status" value="1"/>
</dbReference>
<evidence type="ECO:0000256" key="1">
    <source>
        <dbReference type="ARBA" id="ARBA00004141"/>
    </source>
</evidence>
<dbReference type="GeneID" id="115581719"/>
<reference evidence="14" key="2">
    <citation type="submission" date="2025-08" db="UniProtKB">
        <authorList>
            <consortium name="Ensembl"/>
        </authorList>
    </citation>
    <scope>IDENTIFICATION</scope>
</reference>
<dbReference type="OMA" id="WMFVNHA"/>
<evidence type="ECO:0000313" key="14">
    <source>
        <dbReference type="Ensembl" id="ENSSAUP00010046810.1"/>
    </source>
</evidence>
<feature type="transmembrane region" description="Helical" evidence="13">
    <location>
        <begin position="265"/>
        <end position="283"/>
    </location>
</feature>
<dbReference type="Proteomes" id="UP000472265">
    <property type="component" value="Chromosome 5"/>
</dbReference>
<evidence type="ECO:0000256" key="4">
    <source>
        <dbReference type="ARBA" id="ARBA00022606"/>
    </source>
</evidence>
<evidence type="ECO:0000256" key="5">
    <source>
        <dbReference type="ARBA" id="ARBA00022692"/>
    </source>
</evidence>
<evidence type="ECO:0000256" key="11">
    <source>
        <dbReference type="RuleBase" id="RU004423"/>
    </source>
</evidence>
<keyword evidence="7 12" id="KW-0297">G-protein coupled receptor</keyword>
<keyword evidence="10 12" id="KW-0807">Transducer</keyword>
<keyword evidence="9 12" id="KW-0675">Receptor</keyword>
<keyword evidence="15" id="KW-1185">Reference proteome</keyword>
<feature type="transmembrane region" description="Helical" evidence="13">
    <location>
        <begin position="43"/>
        <end position="72"/>
    </location>
</feature>
<dbReference type="InterPro" id="IPR007960">
    <property type="entry name" value="TAS2R"/>
</dbReference>
<feature type="transmembrane region" description="Helical" evidence="13">
    <location>
        <begin position="180"/>
        <end position="208"/>
    </location>
</feature>
<evidence type="ECO:0000256" key="6">
    <source>
        <dbReference type="ARBA" id="ARBA00022989"/>
    </source>
</evidence>
<evidence type="ECO:0000256" key="9">
    <source>
        <dbReference type="ARBA" id="ARBA00023170"/>
    </source>
</evidence>
<dbReference type="GO" id="GO:0016020">
    <property type="term" value="C:membrane"/>
    <property type="evidence" value="ECO:0007669"/>
    <property type="project" value="UniProtKB-SubCell"/>
</dbReference>
<evidence type="ECO:0000256" key="2">
    <source>
        <dbReference type="ARBA" id="ARBA00007376"/>
    </source>
</evidence>
<dbReference type="GO" id="GO:0033038">
    <property type="term" value="F:bitter taste receptor activity"/>
    <property type="evidence" value="ECO:0007669"/>
    <property type="project" value="InterPro"/>
</dbReference>
<evidence type="ECO:0000256" key="13">
    <source>
        <dbReference type="SAM" id="Phobius"/>
    </source>
</evidence>
<dbReference type="GeneTree" id="ENSGT01150000286961"/>
<dbReference type="OrthoDB" id="8876749at2759"/>
<keyword evidence="3 12" id="KW-0919">Taste</keyword>
<name>A0A671XD48_SPAAU</name>
<dbReference type="GO" id="GO:0004930">
    <property type="term" value="F:G protein-coupled receptor activity"/>
    <property type="evidence" value="ECO:0007669"/>
    <property type="project" value="UniProtKB-KW"/>
</dbReference>
<dbReference type="SUPFAM" id="SSF81321">
    <property type="entry name" value="Family A G protein-coupled receptor-like"/>
    <property type="match status" value="1"/>
</dbReference>
<evidence type="ECO:0000256" key="12">
    <source>
        <dbReference type="RuleBase" id="RU004424"/>
    </source>
</evidence>
<keyword evidence="5 12" id="KW-0812">Transmembrane</keyword>
<dbReference type="RefSeq" id="XP_030272886.1">
    <property type="nucleotide sequence ID" value="XM_030417026.1"/>
</dbReference>
<evidence type="ECO:0000256" key="8">
    <source>
        <dbReference type="ARBA" id="ARBA00023136"/>
    </source>
</evidence>
<accession>A0A671XD48</accession>
<protein>
    <recommendedName>
        <fullName evidence="12">Taste receptor type 2</fullName>
    </recommendedName>
</protein>
<feature type="transmembrane region" description="Helical" evidence="13">
    <location>
        <begin position="12"/>
        <end position="31"/>
    </location>
</feature>
<dbReference type="AlphaFoldDB" id="A0A671XD48"/>
<organism evidence="14 15">
    <name type="scientific">Sparus aurata</name>
    <name type="common">Gilthead sea bream</name>
    <dbReference type="NCBI Taxonomy" id="8175"/>
    <lineage>
        <taxon>Eukaryota</taxon>
        <taxon>Metazoa</taxon>
        <taxon>Chordata</taxon>
        <taxon>Craniata</taxon>
        <taxon>Vertebrata</taxon>
        <taxon>Euteleostomi</taxon>
        <taxon>Actinopterygii</taxon>
        <taxon>Neopterygii</taxon>
        <taxon>Teleostei</taxon>
        <taxon>Neoteleostei</taxon>
        <taxon>Acanthomorphata</taxon>
        <taxon>Eupercaria</taxon>
        <taxon>Spariformes</taxon>
        <taxon>Sparidae</taxon>
        <taxon>Sparus</taxon>
    </lineage>
</organism>
<dbReference type="FunCoup" id="A0A671XD48">
    <property type="interactions" value="756"/>
</dbReference>
<reference evidence="14" key="3">
    <citation type="submission" date="2025-09" db="UniProtKB">
        <authorList>
            <consortium name="Ensembl"/>
        </authorList>
    </citation>
    <scope>IDENTIFICATION</scope>
</reference>
<evidence type="ECO:0000256" key="7">
    <source>
        <dbReference type="ARBA" id="ARBA00023040"/>
    </source>
</evidence>
<dbReference type="PANTHER" id="PTHR11394:SF47">
    <property type="entry name" value="TASTE RECEPTOR TYPE 2 MEMBER 40"/>
    <property type="match status" value="1"/>
</dbReference>
<keyword evidence="6 13" id="KW-1133">Transmembrane helix</keyword>
<feature type="transmembrane region" description="Helical" evidence="13">
    <location>
        <begin position="78"/>
        <end position="108"/>
    </location>
</feature>
<dbReference type="PANTHER" id="PTHR11394">
    <property type="entry name" value="TASTE RECEPTOR TYPE 2"/>
    <property type="match status" value="1"/>
</dbReference>
<comment type="subcellular location">
    <subcellularLocation>
        <location evidence="1 12">Membrane</location>
        <topology evidence="1 12">Multi-pass membrane protein</topology>
    </subcellularLocation>
</comment>
<reference evidence="14" key="1">
    <citation type="submission" date="2021-04" db="EMBL/GenBank/DDBJ databases">
        <authorList>
            <consortium name="Wellcome Sanger Institute Data Sharing"/>
        </authorList>
    </citation>
    <scope>NUCLEOTIDE SEQUENCE [LARGE SCALE GENOMIC DNA]</scope>
</reference>
<sequence length="320" mass="35828">MFGAADVKLCGTALLLVLGVLANVFNLGVMLRQQWRSGGVKTVAVIICFISLGNILLQISTFVLASSVWAGVLCWPDLPFFFCVVLFMWLSSSAVSFWSVAWLSVFYCMRVLSFSSALFRTLKENIATVLNIIMVVTLLTSCMMFTPFFYLHFQSKTLQNMTEKAACVIRKPLLPNWVDIHVYVIIFISYLTLMPLMIMLPTSLRLVVYLCKHTLAMQSSSHTADSYLLVCRLTVALVWVYLTTLLTISFYYFHAIFASGLSADMLILGLSFYCVASAILLTCSNKSLREKLRVLFFRGKTTSMLARRSAEDKSGVTATV</sequence>
<evidence type="ECO:0000256" key="3">
    <source>
        <dbReference type="ARBA" id="ARBA00022480"/>
    </source>
</evidence>
<dbReference type="InParanoid" id="A0A671XD48"/>
<feature type="transmembrane region" description="Helical" evidence="13">
    <location>
        <begin position="129"/>
        <end position="151"/>
    </location>
</feature>
<evidence type="ECO:0000313" key="15">
    <source>
        <dbReference type="Proteomes" id="UP000472265"/>
    </source>
</evidence>
<proteinExistence type="inferred from homology"/>
<keyword evidence="8 12" id="KW-0472">Membrane</keyword>
<dbReference type="Gene3D" id="1.20.1070.10">
    <property type="entry name" value="Rhodopsin 7-helix transmembrane proteins"/>
    <property type="match status" value="1"/>
</dbReference>